<dbReference type="GO" id="GO:0003847">
    <property type="term" value="F:1-alkyl-2-acetylglycerophosphocholine esterase activity"/>
    <property type="evidence" value="ECO:0007669"/>
    <property type="project" value="UniProtKB-EC"/>
</dbReference>
<keyword evidence="6" id="KW-1185">Reference proteome</keyword>
<dbReference type="PANTHER" id="PTHR10272">
    <property type="entry name" value="PLATELET-ACTIVATING FACTOR ACETYLHYDROLASE"/>
    <property type="match status" value="1"/>
</dbReference>
<sequence length="423" mass="44621">MSPTTTTMISSSSRGGALVLREACRARTFKPSPSRHAFSPSRHVASAILEDVAVMVATASSLAASVRLTAYALVRGFPNSMCADLPARRENGTKATSEVAERHVQLAGLRTRVFYPAADDGTEGQRRYTQYTSELVANAMADLVFLPHFLLSHLASAEAKSGCVDGDEGARMSDEDVRKCPVLLYSHGFGGNADMATLMMRQVAAQGIVVAAVEHTDGSATVHFDSRRARSSLDKRVDELVRAGQEVSSGALHATISDVSGVTPRVFVGGHSYGAPTAILACRRAPSLFEGAILHDPAISPGSDAAAAGLNVHAQLLMGDGYAASPVIREGVRSTLRASDASCRNNIGVWHVRGAEHGNFVDAPLWAQTFVMRNLPFIPAAGAANPVEVHAAIARAASRLAYASTSSAAASYLDDEPLLERLE</sequence>
<comment type="caution">
    <text evidence="5">The sequence shown here is derived from an EMBL/GenBank/DDBJ whole genome shotgun (WGS) entry which is preliminary data.</text>
</comment>
<gene>
    <name evidence="5" type="ORF">PPROV_000986500</name>
</gene>
<dbReference type="AlphaFoldDB" id="A0A830HWU0"/>
<dbReference type="EMBL" id="BNJQ01000033">
    <property type="protein sequence ID" value="GHP11135.1"/>
    <property type="molecule type" value="Genomic_DNA"/>
</dbReference>
<organism evidence="5 6">
    <name type="scientific">Pycnococcus provasolii</name>
    <dbReference type="NCBI Taxonomy" id="41880"/>
    <lineage>
        <taxon>Eukaryota</taxon>
        <taxon>Viridiplantae</taxon>
        <taxon>Chlorophyta</taxon>
        <taxon>Pseudoscourfieldiophyceae</taxon>
        <taxon>Pseudoscourfieldiales</taxon>
        <taxon>Pycnococcaceae</taxon>
        <taxon>Pycnococcus</taxon>
    </lineage>
</organism>
<keyword evidence="3" id="KW-0442">Lipid degradation</keyword>
<dbReference type="SUPFAM" id="SSF53474">
    <property type="entry name" value="alpha/beta-Hydrolases"/>
    <property type="match status" value="1"/>
</dbReference>
<dbReference type="InterPro" id="IPR029058">
    <property type="entry name" value="AB_hydrolase_fold"/>
</dbReference>
<evidence type="ECO:0000313" key="5">
    <source>
        <dbReference type="EMBL" id="GHP11135.1"/>
    </source>
</evidence>
<evidence type="ECO:0000313" key="6">
    <source>
        <dbReference type="Proteomes" id="UP000660262"/>
    </source>
</evidence>
<dbReference type="EC" id="3.1.1.47" evidence="1"/>
<dbReference type="PANTHER" id="PTHR10272:SF0">
    <property type="entry name" value="PLATELET-ACTIVATING FACTOR ACETYLHYDROLASE"/>
    <property type="match status" value="1"/>
</dbReference>
<dbReference type="Pfam" id="PF03403">
    <property type="entry name" value="PAF-AH_p_II"/>
    <property type="match status" value="1"/>
</dbReference>
<keyword evidence="4" id="KW-0443">Lipid metabolism</keyword>
<name>A0A830HWU0_9CHLO</name>
<protein>
    <recommendedName>
        <fullName evidence="1">1-alkyl-2-acetylglycerophosphocholine esterase</fullName>
        <ecNumber evidence="1">3.1.1.47</ecNumber>
    </recommendedName>
</protein>
<dbReference type="Proteomes" id="UP000660262">
    <property type="component" value="Unassembled WGS sequence"/>
</dbReference>
<evidence type="ECO:0000256" key="3">
    <source>
        <dbReference type="ARBA" id="ARBA00022963"/>
    </source>
</evidence>
<dbReference type="OrthoDB" id="2363873at2759"/>
<evidence type="ECO:0000256" key="4">
    <source>
        <dbReference type="ARBA" id="ARBA00023098"/>
    </source>
</evidence>
<reference evidence="5" key="1">
    <citation type="submission" date="2020-10" db="EMBL/GenBank/DDBJ databases">
        <title>Unveiling of a novel bifunctional photoreceptor, Dualchrome1, isolated from a cosmopolitan green alga.</title>
        <authorList>
            <person name="Suzuki S."/>
            <person name="Kawachi M."/>
        </authorList>
    </citation>
    <scope>NUCLEOTIDE SEQUENCE</scope>
    <source>
        <strain evidence="5">NIES 2893</strain>
    </source>
</reference>
<evidence type="ECO:0000256" key="1">
    <source>
        <dbReference type="ARBA" id="ARBA00013201"/>
    </source>
</evidence>
<dbReference type="Gene3D" id="3.40.50.1820">
    <property type="entry name" value="alpha/beta hydrolase"/>
    <property type="match status" value="1"/>
</dbReference>
<accession>A0A830HWU0</accession>
<proteinExistence type="predicted"/>
<evidence type="ECO:0000256" key="2">
    <source>
        <dbReference type="ARBA" id="ARBA00022801"/>
    </source>
</evidence>
<dbReference type="GO" id="GO:0016042">
    <property type="term" value="P:lipid catabolic process"/>
    <property type="evidence" value="ECO:0007669"/>
    <property type="project" value="UniProtKB-KW"/>
</dbReference>
<keyword evidence="2 5" id="KW-0378">Hydrolase</keyword>